<comment type="catalytic activity">
    <reaction evidence="6">
        <text>L-lysyl-[protein] + 3 S-adenosyl-L-methionine = N(6),N(6),N(6)-trimethyl-L-lysyl-[protein] + 3 S-adenosyl-L-homocysteine + 3 H(+)</text>
        <dbReference type="Rhea" id="RHEA:54192"/>
        <dbReference type="Rhea" id="RHEA-COMP:9752"/>
        <dbReference type="Rhea" id="RHEA-COMP:13826"/>
        <dbReference type="ChEBI" id="CHEBI:15378"/>
        <dbReference type="ChEBI" id="CHEBI:29969"/>
        <dbReference type="ChEBI" id="CHEBI:57856"/>
        <dbReference type="ChEBI" id="CHEBI:59789"/>
        <dbReference type="ChEBI" id="CHEBI:61961"/>
    </reaction>
</comment>
<dbReference type="Proteomes" id="UP000077177">
    <property type="component" value="Chromosome"/>
</dbReference>
<dbReference type="Pfam" id="PF06325">
    <property type="entry name" value="PrmA"/>
    <property type="match status" value="1"/>
</dbReference>
<dbReference type="GO" id="GO:0032259">
    <property type="term" value="P:methylation"/>
    <property type="evidence" value="ECO:0007669"/>
    <property type="project" value="UniProtKB-KW"/>
</dbReference>
<evidence type="ECO:0000256" key="1">
    <source>
        <dbReference type="ARBA" id="ARBA00009741"/>
    </source>
</evidence>
<dbReference type="PATRIC" id="fig|1492898.3.peg.404"/>
<dbReference type="GO" id="GO:0008276">
    <property type="term" value="F:protein methyltransferase activity"/>
    <property type="evidence" value="ECO:0007669"/>
    <property type="project" value="UniProtKB-UniRule"/>
</dbReference>
<comment type="function">
    <text evidence="6">Methylates ribosomal protein L11.</text>
</comment>
<dbReference type="KEGG" id="fla:SY85_01845"/>
<reference evidence="7 8" key="2">
    <citation type="journal article" date="2016" name="Int. J. Syst. Evol. Microbiol.">
        <title>Flavisolibacter tropicus sp. nov., isolated from tropical soil.</title>
        <authorList>
            <person name="Lee J.J."/>
            <person name="Kang M.S."/>
            <person name="Kim G.S."/>
            <person name="Lee C.S."/>
            <person name="Lim S."/>
            <person name="Lee J."/>
            <person name="Roh S.H."/>
            <person name="Kang H."/>
            <person name="Ha J.M."/>
            <person name="Bae S."/>
            <person name="Jung H.Y."/>
            <person name="Kim M.K."/>
        </authorList>
    </citation>
    <scope>NUCLEOTIDE SEQUENCE [LARGE SCALE GENOMIC DNA]</scope>
    <source>
        <strain evidence="7 8">LCS9</strain>
    </source>
</reference>
<dbReference type="PANTHER" id="PTHR43648:SF1">
    <property type="entry name" value="ELECTRON TRANSFER FLAVOPROTEIN BETA SUBUNIT LYSINE METHYLTRANSFERASE"/>
    <property type="match status" value="1"/>
</dbReference>
<comment type="subcellular location">
    <subcellularLocation>
        <location evidence="6">Cytoplasm</location>
    </subcellularLocation>
</comment>
<organism evidence="7 8">
    <name type="scientific">Flavisolibacter tropicus</name>
    <dbReference type="NCBI Taxonomy" id="1492898"/>
    <lineage>
        <taxon>Bacteria</taxon>
        <taxon>Pseudomonadati</taxon>
        <taxon>Bacteroidota</taxon>
        <taxon>Chitinophagia</taxon>
        <taxon>Chitinophagales</taxon>
        <taxon>Chitinophagaceae</taxon>
        <taxon>Flavisolibacter</taxon>
    </lineage>
</organism>
<feature type="binding site" evidence="6">
    <location>
        <position position="205"/>
    </location>
    <ligand>
        <name>S-adenosyl-L-methionine</name>
        <dbReference type="ChEBI" id="CHEBI:59789"/>
    </ligand>
</feature>
<dbReference type="NCBIfam" id="NF001785">
    <property type="entry name" value="PRK00517.2-2"/>
    <property type="match status" value="1"/>
</dbReference>
<dbReference type="EMBL" id="CP011390">
    <property type="protein sequence ID" value="ANE49429.1"/>
    <property type="molecule type" value="Genomic_DNA"/>
</dbReference>
<keyword evidence="5 6" id="KW-0949">S-adenosyl-L-methionine</keyword>
<dbReference type="EC" id="2.1.1.-" evidence="6"/>
<dbReference type="STRING" id="1492898.SY85_01845"/>
<dbReference type="AlphaFoldDB" id="A0A172TQS5"/>
<evidence type="ECO:0000256" key="6">
    <source>
        <dbReference type="HAMAP-Rule" id="MF_00735"/>
    </source>
</evidence>
<evidence type="ECO:0000313" key="8">
    <source>
        <dbReference type="Proteomes" id="UP000077177"/>
    </source>
</evidence>
<dbReference type="HAMAP" id="MF_00735">
    <property type="entry name" value="Methyltr_PrmA"/>
    <property type="match status" value="1"/>
</dbReference>
<dbReference type="SUPFAM" id="SSF53335">
    <property type="entry name" value="S-adenosyl-L-methionine-dependent methyltransferases"/>
    <property type="match status" value="1"/>
</dbReference>
<dbReference type="InterPro" id="IPR050078">
    <property type="entry name" value="Ribosomal_L11_MeTrfase_PrmA"/>
</dbReference>
<sequence>MSNHIQLNIEASEAQQEILISQLEELGAAGFEQTDTHLLAYFEEDSFPSYDVNAILDGYNFQLNTLQQQNWNAVWESNFQPVIVDDFCAVRAHFHEPIQGIQHEILITPKMSFGTGHHATTYMMMQQMRDIDFVNKSVFDFGTGTGVLAILAEKLGAASVYAIDNDEWSIENTKENIEKNHCSKITAELSSTISTEKLFDIILANINRNVILQYFTNLKESVNQKGFILFSGLLVDDKDVIVDTAQDHGLQLIKHCERNKWISLLFVNEN</sequence>
<name>A0A172TQS5_9BACT</name>
<feature type="binding site" evidence="6">
    <location>
        <position position="121"/>
    </location>
    <ligand>
        <name>S-adenosyl-L-methionine</name>
        <dbReference type="ChEBI" id="CHEBI:59789"/>
    </ligand>
</feature>
<dbReference type="PANTHER" id="PTHR43648">
    <property type="entry name" value="ELECTRON TRANSFER FLAVOPROTEIN BETA SUBUNIT LYSINE METHYLTRANSFERASE"/>
    <property type="match status" value="1"/>
</dbReference>
<keyword evidence="4 6" id="KW-0808">Transferase</keyword>
<feature type="binding site" evidence="6">
    <location>
        <position position="142"/>
    </location>
    <ligand>
        <name>S-adenosyl-L-methionine</name>
        <dbReference type="ChEBI" id="CHEBI:59789"/>
    </ligand>
</feature>
<dbReference type="InterPro" id="IPR004498">
    <property type="entry name" value="Ribosomal_PrmA_MeTrfase"/>
</dbReference>
<dbReference type="RefSeq" id="WP_066401519.1">
    <property type="nucleotide sequence ID" value="NZ_CP011390.1"/>
</dbReference>
<feature type="binding site" evidence="6">
    <location>
        <position position="164"/>
    </location>
    <ligand>
        <name>S-adenosyl-L-methionine</name>
        <dbReference type="ChEBI" id="CHEBI:59789"/>
    </ligand>
</feature>
<gene>
    <name evidence="6" type="primary">prmA</name>
    <name evidence="7" type="ORF">SY85_01845</name>
</gene>
<proteinExistence type="inferred from homology"/>
<keyword evidence="8" id="KW-1185">Reference proteome</keyword>
<dbReference type="GO" id="GO:0005737">
    <property type="term" value="C:cytoplasm"/>
    <property type="evidence" value="ECO:0007669"/>
    <property type="project" value="UniProtKB-SubCell"/>
</dbReference>
<keyword evidence="3 6" id="KW-0489">Methyltransferase</keyword>
<comment type="similarity">
    <text evidence="1 6">Belongs to the methyltransferase superfamily. PrmA family.</text>
</comment>
<protein>
    <recommendedName>
        <fullName evidence="6">Ribosomal protein L11 methyltransferase</fullName>
        <shortName evidence="6">L11 Mtase</shortName>
        <ecNumber evidence="6">2.1.1.-</ecNumber>
    </recommendedName>
</protein>
<accession>A0A172TQS5</accession>
<dbReference type="CDD" id="cd02440">
    <property type="entry name" value="AdoMet_MTases"/>
    <property type="match status" value="1"/>
</dbReference>
<evidence type="ECO:0000313" key="7">
    <source>
        <dbReference type="EMBL" id="ANE49429.1"/>
    </source>
</evidence>
<evidence type="ECO:0000256" key="3">
    <source>
        <dbReference type="ARBA" id="ARBA00022603"/>
    </source>
</evidence>
<evidence type="ECO:0000256" key="5">
    <source>
        <dbReference type="ARBA" id="ARBA00022691"/>
    </source>
</evidence>
<keyword evidence="2 6" id="KW-0963">Cytoplasm</keyword>
<dbReference type="Gene3D" id="3.40.50.150">
    <property type="entry name" value="Vaccinia Virus protein VP39"/>
    <property type="match status" value="1"/>
</dbReference>
<dbReference type="OrthoDB" id="9785995at2"/>
<dbReference type="InterPro" id="IPR029063">
    <property type="entry name" value="SAM-dependent_MTases_sf"/>
</dbReference>
<reference evidence="8" key="1">
    <citation type="submission" date="2015-01" db="EMBL/GenBank/DDBJ databases">
        <title>Flavisolibacter sp./LCS9/ whole genome sequencing.</title>
        <authorList>
            <person name="Kim M.K."/>
            <person name="Srinivasan S."/>
            <person name="Lee J.-J."/>
        </authorList>
    </citation>
    <scope>NUCLEOTIDE SEQUENCE [LARGE SCALE GENOMIC DNA]</scope>
    <source>
        <strain evidence="8">LCS9</strain>
    </source>
</reference>
<evidence type="ECO:0000256" key="2">
    <source>
        <dbReference type="ARBA" id="ARBA00022490"/>
    </source>
</evidence>
<evidence type="ECO:0000256" key="4">
    <source>
        <dbReference type="ARBA" id="ARBA00022679"/>
    </source>
</evidence>